<evidence type="ECO:0000256" key="9">
    <source>
        <dbReference type="ARBA" id="ARBA00023012"/>
    </source>
</evidence>
<dbReference type="OrthoDB" id="9813151at2"/>
<dbReference type="Pfam" id="PF00672">
    <property type="entry name" value="HAMP"/>
    <property type="match status" value="1"/>
</dbReference>
<dbReference type="InterPro" id="IPR003661">
    <property type="entry name" value="HisK_dim/P_dom"/>
</dbReference>
<keyword evidence="11" id="KW-1133">Transmembrane helix</keyword>
<feature type="transmembrane region" description="Helical" evidence="11">
    <location>
        <begin position="9"/>
        <end position="32"/>
    </location>
</feature>
<dbReference type="FunFam" id="3.30.565.10:FF:000006">
    <property type="entry name" value="Sensor histidine kinase WalK"/>
    <property type="match status" value="1"/>
</dbReference>
<evidence type="ECO:0000256" key="2">
    <source>
        <dbReference type="ARBA" id="ARBA00004370"/>
    </source>
</evidence>
<evidence type="ECO:0000259" key="13">
    <source>
        <dbReference type="PROSITE" id="PS50885"/>
    </source>
</evidence>
<dbReference type="SUPFAM" id="SSF158472">
    <property type="entry name" value="HAMP domain-like"/>
    <property type="match status" value="1"/>
</dbReference>
<dbReference type="SUPFAM" id="SSF55874">
    <property type="entry name" value="ATPase domain of HSP90 chaperone/DNA topoisomerase II/histidine kinase"/>
    <property type="match status" value="1"/>
</dbReference>
<dbReference type="Gene3D" id="1.10.287.130">
    <property type="match status" value="1"/>
</dbReference>
<dbReference type="GO" id="GO:0000155">
    <property type="term" value="F:phosphorelay sensor kinase activity"/>
    <property type="evidence" value="ECO:0007669"/>
    <property type="project" value="InterPro"/>
</dbReference>
<reference evidence="14 15" key="1">
    <citation type="submission" date="2017-06" db="EMBL/GenBank/DDBJ databases">
        <title>Investigating the central metabolism of Clostridium thermosuccinogenes.</title>
        <authorList>
            <person name="Koendjbiharie J.G."/>
            <person name="van Kranenburg R."/>
        </authorList>
    </citation>
    <scope>NUCLEOTIDE SEQUENCE [LARGE SCALE GENOMIC DNA]</scope>
    <source>
        <strain evidence="14 15">DSM 5806</strain>
    </source>
</reference>
<dbReference type="PROSITE" id="PS50109">
    <property type="entry name" value="HIS_KIN"/>
    <property type="match status" value="1"/>
</dbReference>
<dbReference type="EMBL" id="NIOJ01000007">
    <property type="protein sequence ID" value="PNU00717.1"/>
    <property type="molecule type" value="Genomic_DNA"/>
</dbReference>
<keyword evidence="15" id="KW-1185">Reference proteome</keyword>
<gene>
    <name evidence="14" type="ORF">CDQ84_04625</name>
</gene>
<dbReference type="Gene3D" id="3.30.565.10">
    <property type="entry name" value="Histidine kinase-like ATPase, C-terminal domain"/>
    <property type="match status" value="1"/>
</dbReference>
<dbReference type="EC" id="2.7.13.3" evidence="3"/>
<proteinExistence type="predicted"/>
<evidence type="ECO:0000256" key="1">
    <source>
        <dbReference type="ARBA" id="ARBA00000085"/>
    </source>
</evidence>
<dbReference type="KEGG" id="cthd:CDO33_06635"/>
<organism evidence="14 15">
    <name type="scientific">Clostridium thermosuccinogenes</name>
    <dbReference type="NCBI Taxonomy" id="84032"/>
    <lineage>
        <taxon>Bacteria</taxon>
        <taxon>Bacillati</taxon>
        <taxon>Bacillota</taxon>
        <taxon>Clostridia</taxon>
        <taxon>Eubacteriales</taxon>
        <taxon>Clostridiaceae</taxon>
        <taxon>Clostridium</taxon>
    </lineage>
</organism>
<evidence type="ECO:0000313" key="14">
    <source>
        <dbReference type="EMBL" id="PNU00717.1"/>
    </source>
</evidence>
<dbReference type="RefSeq" id="WP_103080551.1">
    <property type="nucleotide sequence ID" value="NZ_CP021850.1"/>
</dbReference>
<dbReference type="GO" id="GO:0000156">
    <property type="term" value="F:phosphorelay response regulator activity"/>
    <property type="evidence" value="ECO:0007669"/>
    <property type="project" value="TreeGrafter"/>
</dbReference>
<dbReference type="Proteomes" id="UP000236151">
    <property type="component" value="Unassembled WGS sequence"/>
</dbReference>
<dbReference type="CDD" id="cd00082">
    <property type="entry name" value="HisKA"/>
    <property type="match status" value="1"/>
</dbReference>
<keyword evidence="8" id="KW-0067">ATP-binding</keyword>
<dbReference type="CDD" id="cd00075">
    <property type="entry name" value="HATPase"/>
    <property type="match status" value="1"/>
</dbReference>
<dbReference type="SMART" id="SM00388">
    <property type="entry name" value="HisKA"/>
    <property type="match status" value="1"/>
</dbReference>
<comment type="catalytic activity">
    <reaction evidence="1">
        <text>ATP + protein L-histidine = ADP + protein N-phospho-L-histidine.</text>
        <dbReference type="EC" id="2.7.13.3"/>
    </reaction>
</comment>
<keyword evidence="7 14" id="KW-0418">Kinase</keyword>
<dbReference type="SMART" id="SM00304">
    <property type="entry name" value="HAMP"/>
    <property type="match status" value="1"/>
</dbReference>
<evidence type="ECO:0000256" key="11">
    <source>
        <dbReference type="SAM" id="Phobius"/>
    </source>
</evidence>
<dbReference type="InterPro" id="IPR036097">
    <property type="entry name" value="HisK_dim/P_sf"/>
</dbReference>
<evidence type="ECO:0000256" key="5">
    <source>
        <dbReference type="ARBA" id="ARBA00022679"/>
    </source>
</evidence>
<keyword evidence="9" id="KW-0902">Two-component regulatory system</keyword>
<evidence type="ECO:0000256" key="8">
    <source>
        <dbReference type="ARBA" id="ARBA00022840"/>
    </source>
</evidence>
<dbReference type="Pfam" id="PF00512">
    <property type="entry name" value="HisKA"/>
    <property type="match status" value="1"/>
</dbReference>
<dbReference type="SUPFAM" id="SSF47384">
    <property type="entry name" value="Homodimeric domain of signal transducing histidine kinase"/>
    <property type="match status" value="1"/>
</dbReference>
<keyword evidence="6" id="KW-0547">Nucleotide-binding</keyword>
<dbReference type="SMART" id="SM00387">
    <property type="entry name" value="HATPase_c"/>
    <property type="match status" value="1"/>
</dbReference>
<dbReference type="InterPro" id="IPR004358">
    <property type="entry name" value="Sig_transdc_His_kin-like_C"/>
</dbReference>
<dbReference type="InterPro" id="IPR005467">
    <property type="entry name" value="His_kinase_dom"/>
</dbReference>
<dbReference type="GO" id="GO:0016020">
    <property type="term" value="C:membrane"/>
    <property type="evidence" value="ECO:0007669"/>
    <property type="project" value="UniProtKB-SubCell"/>
</dbReference>
<feature type="transmembrane region" description="Helical" evidence="11">
    <location>
        <begin position="197"/>
        <end position="219"/>
    </location>
</feature>
<name>A0A2K2FPK3_9CLOT</name>
<evidence type="ECO:0000256" key="6">
    <source>
        <dbReference type="ARBA" id="ARBA00022741"/>
    </source>
</evidence>
<keyword evidence="11" id="KW-0812">Transmembrane</keyword>
<accession>A0A2K2FPK3</accession>
<dbReference type="InterPro" id="IPR036890">
    <property type="entry name" value="HATPase_C_sf"/>
</dbReference>
<dbReference type="InterPro" id="IPR003594">
    <property type="entry name" value="HATPase_dom"/>
</dbReference>
<dbReference type="PANTHER" id="PTHR42878:SF7">
    <property type="entry name" value="SENSOR HISTIDINE KINASE GLRK"/>
    <property type="match status" value="1"/>
</dbReference>
<evidence type="ECO:0000256" key="10">
    <source>
        <dbReference type="ARBA" id="ARBA00023136"/>
    </source>
</evidence>
<evidence type="ECO:0000256" key="3">
    <source>
        <dbReference type="ARBA" id="ARBA00012438"/>
    </source>
</evidence>
<dbReference type="CDD" id="cd06225">
    <property type="entry name" value="HAMP"/>
    <property type="match status" value="1"/>
</dbReference>
<dbReference type="GO" id="GO:0030295">
    <property type="term" value="F:protein kinase activator activity"/>
    <property type="evidence" value="ECO:0007669"/>
    <property type="project" value="TreeGrafter"/>
</dbReference>
<evidence type="ECO:0000256" key="7">
    <source>
        <dbReference type="ARBA" id="ARBA00022777"/>
    </source>
</evidence>
<sequence length="502" mass="57641">MFRSIFSRLIFLFISLLTISFLITGAILYFFLGDFLSDKKVDLLERGSEEVSEAFEDFLQNPDSILVQIYLERIINMSSAYTDSIVWIVSKDGHIYFSSYMPQRIKMKYVDEKNGFVKLPDERQYKKIVSGQEQLMKLIGGDFYGFFRDEAFSSFGYSWLTVARPLRYTDTNGNTSIFGAVYFHTPIPEVQKARSTVIGYFTIAVAISALVSIVLAYLFSLRITRPLKQIKDAARIIAGGEFQKRLDIDTKDEIGQLATSFNQMAFELEHLEEMRRGFIANVSHELRTPMTSIRGFIEGILDGTIPPEKQKDYLVIVRDETLRLNRLVNDLLDLAKMQSGEIKLNFKTFNVNELVRRSIIKLENQIIEKDLEIHADFESEDILVYADPDAIERVMMNLLHNAIKFTGEKGKINIRIFRQKDKVLVSVQDNGVGIERDELDLIWERFYKSDKSRGMDKTGTGLGLAIIKNIINEHNQDIWVESEIGKGTKFTFTLEKSRGSES</sequence>
<dbReference type="GO" id="GO:0007234">
    <property type="term" value="P:osmosensory signaling via phosphorelay pathway"/>
    <property type="evidence" value="ECO:0007669"/>
    <property type="project" value="TreeGrafter"/>
</dbReference>
<evidence type="ECO:0000259" key="12">
    <source>
        <dbReference type="PROSITE" id="PS50109"/>
    </source>
</evidence>
<dbReference type="PRINTS" id="PR00344">
    <property type="entry name" value="BCTRLSENSOR"/>
</dbReference>
<dbReference type="InterPro" id="IPR003660">
    <property type="entry name" value="HAMP_dom"/>
</dbReference>
<protein>
    <recommendedName>
        <fullName evidence="3">histidine kinase</fullName>
        <ecNumber evidence="3">2.7.13.3</ecNumber>
    </recommendedName>
</protein>
<feature type="domain" description="HAMP" evidence="13">
    <location>
        <begin position="221"/>
        <end position="273"/>
    </location>
</feature>
<dbReference type="Pfam" id="PF02518">
    <property type="entry name" value="HATPase_c"/>
    <property type="match status" value="1"/>
</dbReference>
<comment type="caution">
    <text evidence="14">The sequence shown here is derived from an EMBL/GenBank/DDBJ whole genome shotgun (WGS) entry which is preliminary data.</text>
</comment>
<evidence type="ECO:0000256" key="4">
    <source>
        <dbReference type="ARBA" id="ARBA00022553"/>
    </source>
</evidence>
<evidence type="ECO:0000313" key="15">
    <source>
        <dbReference type="Proteomes" id="UP000236151"/>
    </source>
</evidence>
<dbReference type="PANTHER" id="PTHR42878">
    <property type="entry name" value="TWO-COMPONENT HISTIDINE KINASE"/>
    <property type="match status" value="1"/>
</dbReference>
<keyword evidence="5" id="KW-0808">Transferase</keyword>
<feature type="domain" description="Histidine kinase" evidence="12">
    <location>
        <begin position="281"/>
        <end position="498"/>
    </location>
</feature>
<dbReference type="InterPro" id="IPR050351">
    <property type="entry name" value="BphY/WalK/GraS-like"/>
</dbReference>
<comment type="subcellular location">
    <subcellularLocation>
        <location evidence="2">Membrane</location>
    </subcellularLocation>
</comment>
<keyword evidence="4" id="KW-0597">Phosphoprotein</keyword>
<dbReference type="AlphaFoldDB" id="A0A2K2FPK3"/>
<dbReference type="Gene3D" id="6.10.340.10">
    <property type="match status" value="1"/>
</dbReference>
<dbReference type="PROSITE" id="PS50885">
    <property type="entry name" value="HAMP"/>
    <property type="match status" value="1"/>
</dbReference>
<dbReference type="FunFam" id="1.10.287.130:FF:000001">
    <property type="entry name" value="Two-component sensor histidine kinase"/>
    <property type="match status" value="1"/>
</dbReference>
<keyword evidence="10 11" id="KW-0472">Membrane</keyword>